<dbReference type="InterPro" id="IPR017970">
    <property type="entry name" value="Homeobox_CS"/>
</dbReference>
<dbReference type="InterPro" id="IPR005539">
    <property type="entry name" value="ELK_dom"/>
</dbReference>
<dbReference type="AlphaFoldDB" id="A0A7I8I7Q9"/>
<evidence type="ECO:0000256" key="5">
    <source>
        <dbReference type="PROSITE-ProRule" id="PRU00108"/>
    </source>
</evidence>
<evidence type="ECO:0000256" key="2">
    <source>
        <dbReference type="ARBA" id="ARBA00023125"/>
    </source>
</evidence>
<evidence type="ECO:0000313" key="11">
    <source>
        <dbReference type="Proteomes" id="UP001189122"/>
    </source>
</evidence>
<dbReference type="Pfam" id="PF03789">
    <property type="entry name" value="ELK"/>
    <property type="match status" value="1"/>
</dbReference>
<proteinExistence type="inferred from homology"/>
<dbReference type="InterPro" id="IPR005540">
    <property type="entry name" value="KNOX1"/>
</dbReference>
<feature type="DNA-binding region" description="Homeobox; TALE-type" evidence="5">
    <location>
        <begin position="152"/>
        <end position="223"/>
    </location>
</feature>
<dbReference type="PROSITE" id="PS50071">
    <property type="entry name" value="HOMEOBOX_2"/>
    <property type="match status" value="1"/>
</dbReference>
<comment type="similarity">
    <text evidence="6">Belongs to the TALE/KNOX homeobox family.</text>
</comment>
<reference evidence="10 11" key="1">
    <citation type="submission" date="2019-12" db="EMBL/GenBank/DDBJ databases">
        <authorList>
            <person name="Scholz U."/>
            <person name="Mascher M."/>
            <person name="Fiebig A."/>
        </authorList>
    </citation>
    <scope>NUCLEOTIDE SEQUENCE</scope>
</reference>
<evidence type="ECO:0000256" key="4">
    <source>
        <dbReference type="ARBA" id="ARBA00023242"/>
    </source>
</evidence>
<dbReference type="SMART" id="SM01188">
    <property type="entry name" value="ELK"/>
    <property type="match status" value="1"/>
</dbReference>
<feature type="domain" description="Homeobox" evidence="8">
    <location>
        <begin position="151"/>
        <end position="222"/>
    </location>
</feature>
<feature type="compositionally biased region" description="Acidic residues" evidence="7">
    <location>
        <begin position="99"/>
        <end position="111"/>
    </location>
</feature>
<dbReference type="PROSITE" id="PS00027">
    <property type="entry name" value="HOMEOBOX_1"/>
    <property type="match status" value="1"/>
</dbReference>
<organism evidence="10">
    <name type="scientific">Spirodela intermedia</name>
    <name type="common">Intermediate duckweed</name>
    <dbReference type="NCBI Taxonomy" id="51605"/>
    <lineage>
        <taxon>Eukaryota</taxon>
        <taxon>Viridiplantae</taxon>
        <taxon>Streptophyta</taxon>
        <taxon>Embryophyta</taxon>
        <taxon>Tracheophyta</taxon>
        <taxon>Spermatophyta</taxon>
        <taxon>Magnoliopsida</taxon>
        <taxon>Liliopsida</taxon>
        <taxon>Araceae</taxon>
        <taxon>Lemnoideae</taxon>
        <taxon>Spirodela</taxon>
    </lineage>
</organism>
<dbReference type="InterPro" id="IPR009057">
    <property type="entry name" value="Homeodomain-like_sf"/>
</dbReference>
<dbReference type="CDD" id="cd00086">
    <property type="entry name" value="homeodomain"/>
    <property type="match status" value="1"/>
</dbReference>
<dbReference type="Proteomes" id="UP001189122">
    <property type="component" value="Unassembled WGS sequence"/>
</dbReference>
<dbReference type="EMBL" id="CACRZD030000001">
    <property type="protein sequence ID" value="CAA6653494.1"/>
    <property type="molecule type" value="Genomic_DNA"/>
</dbReference>
<gene>
    <name evidence="10" type="ORF">SI7747_01000084</name>
</gene>
<dbReference type="InterPro" id="IPR001356">
    <property type="entry name" value="HD"/>
</dbReference>
<dbReference type="PANTHER" id="PTHR11850">
    <property type="entry name" value="HOMEOBOX PROTEIN TRANSCRIPTION FACTORS"/>
    <property type="match status" value="1"/>
</dbReference>
<feature type="region of interest" description="Disordered" evidence="7">
    <location>
        <begin position="82"/>
        <end position="124"/>
    </location>
</feature>
<dbReference type="GO" id="GO:0003677">
    <property type="term" value="F:DNA binding"/>
    <property type="evidence" value="ECO:0007669"/>
    <property type="project" value="UniProtKB-UniRule"/>
</dbReference>
<keyword evidence="4 5" id="KW-0539">Nucleus</keyword>
<sequence length="255" mass="28773">MKAKITAHPRYSTLVEAYIECQKVGATPRVVARLAAVAGELGTQQRAARCFHDAPSVDPELSQFMELKRPLQEAMDFLRRRKRSSMTSPPVLHGSSLENFEDSWSSEEDGDACGRGRELAEDRQQAMGRDLKNDLLKRYGEHLCSLKQELSKKKNKKGKLPKEARQKLLIWWELHYSWPYPSVSVHLVRVGIGEGGLRESTGLTQNQISNWFINQRKRHWKPSEDARPGVGEGRAAAVYMAGQSFPGDGRYRAGP</sequence>
<dbReference type="Gene3D" id="1.10.10.60">
    <property type="entry name" value="Homeodomain-like"/>
    <property type="match status" value="1"/>
</dbReference>
<dbReference type="Pfam" id="PF05920">
    <property type="entry name" value="Homeobox_KN"/>
    <property type="match status" value="1"/>
</dbReference>
<protein>
    <submittedName>
        <fullName evidence="10">Uncharacterized protein</fullName>
    </submittedName>
</protein>
<dbReference type="Pfam" id="PF03790">
    <property type="entry name" value="KNOX1"/>
    <property type="match status" value="1"/>
</dbReference>
<evidence type="ECO:0000256" key="3">
    <source>
        <dbReference type="ARBA" id="ARBA00023155"/>
    </source>
</evidence>
<evidence type="ECO:0000256" key="1">
    <source>
        <dbReference type="ARBA" id="ARBA00004123"/>
    </source>
</evidence>
<dbReference type="InterPro" id="IPR050224">
    <property type="entry name" value="TALE_homeobox"/>
</dbReference>
<dbReference type="GO" id="GO:0005634">
    <property type="term" value="C:nucleus"/>
    <property type="evidence" value="ECO:0007669"/>
    <property type="project" value="UniProtKB-SubCell"/>
</dbReference>
<comment type="subcellular location">
    <subcellularLocation>
        <location evidence="1 5">Nucleus</location>
    </subcellularLocation>
</comment>
<keyword evidence="3 5" id="KW-0371">Homeobox</keyword>
<evidence type="ECO:0000313" key="10">
    <source>
        <dbReference type="EMBL" id="CAA2613679.1"/>
    </source>
</evidence>
<feature type="compositionally biased region" description="Basic and acidic residues" evidence="7">
    <location>
        <begin position="112"/>
        <end position="124"/>
    </location>
</feature>
<dbReference type="SMART" id="SM00389">
    <property type="entry name" value="HOX"/>
    <property type="match status" value="1"/>
</dbReference>
<dbReference type="SUPFAM" id="SSF46689">
    <property type="entry name" value="Homeodomain-like"/>
    <property type="match status" value="1"/>
</dbReference>
<dbReference type="EMBL" id="LR743588">
    <property type="protein sequence ID" value="CAA2613679.1"/>
    <property type="molecule type" value="Genomic_DNA"/>
</dbReference>
<name>A0A7I8I7Q9_SPIIN</name>
<evidence type="ECO:0000256" key="6">
    <source>
        <dbReference type="PROSITE-ProRule" id="PRU00559"/>
    </source>
</evidence>
<evidence type="ECO:0000256" key="7">
    <source>
        <dbReference type="SAM" id="MobiDB-lite"/>
    </source>
</evidence>
<dbReference type="PROSITE" id="PS51213">
    <property type="entry name" value="ELK"/>
    <property type="match status" value="1"/>
</dbReference>
<evidence type="ECO:0000259" key="8">
    <source>
        <dbReference type="PROSITE" id="PS50071"/>
    </source>
</evidence>
<feature type="domain" description="ELK" evidence="9">
    <location>
        <begin position="130"/>
        <end position="150"/>
    </location>
</feature>
<dbReference type="SMART" id="SM01255">
    <property type="entry name" value="KNOX1"/>
    <property type="match status" value="1"/>
</dbReference>
<accession>A0A7I8I7Q9</accession>
<evidence type="ECO:0000259" key="9">
    <source>
        <dbReference type="PROSITE" id="PS51213"/>
    </source>
</evidence>
<keyword evidence="11" id="KW-1185">Reference proteome</keyword>
<keyword evidence="2 5" id="KW-0238">DNA-binding</keyword>
<dbReference type="InterPro" id="IPR008422">
    <property type="entry name" value="KN_HD"/>
</dbReference>
<dbReference type="GO" id="GO:0000981">
    <property type="term" value="F:DNA-binding transcription factor activity, RNA polymerase II-specific"/>
    <property type="evidence" value="ECO:0007669"/>
    <property type="project" value="InterPro"/>
</dbReference>